<reference evidence="3" key="2">
    <citation type="submission" date="2011-02" db="EMBL/GenBank/DDBJ databases">
        <title>The complete genome of Syntrophobotulus glycolicus DSM 8271.</title>
        <authorList>
            <person name="Lucas S."/>
            <person name="Copeland A."/>
            <person name="Lapidus A."/>
            <person name="Bruce D."/>
            <person name="Goodwin L."/>
            <person name="Pitluck S."/>
            <person name="Kyrpides N."/>
            <person name="Mavromatis K."/>
            <person name="Pagani I."/>
            <person name="Ivanova N."/>
            <person name="Mikhailova N."/>
            <person name="Chertkov O."/>
            <person name="Held B."/>
            <person name="Detter J.C."/>
            <person name="Tapia R."/>
            <person name="Han C."/>
            <person name="Land M."/>
            <person name="Hauser L."/>
            <person name="Markowitz V."/>
            <person name="Cheng J.-F."/>
            <person name="Hugenholtz P."/>
            <person name="Woyke T."/>
            <person name="Wu D."/>
            <person name="Spring S."/>
            <person name="Schroeder M."/>
            <person name="Brambilla E."/>
            <person name="Klenk H.-P."/>
            <person name="Eisen J.A."/>
        </authorList>
    </citation>
    <scope>NUCLEOTIDE SEQUENCE [LARGE SCALE GENOMIC DNA]</scope>
    <source>
        <strain evidence="3">DSM 8271 / FlGlyR</strain>
    </source>
</reference>
<keyword evidence="3" id="KW-1185">Reference proteome</keyword>
<evidence type="ECO:0000313" key="3">
    <source>
        <dbReference type="Proteomes" id="UP000007488"/>
    </source>
</evidence>
<protein>
    <submittedName>
        <fullName evidence="2">Uncharacterized protein</fullName>
    </submittedName>
</protein>
<proteinExistence type="predicted"/>
<gene>
    <name evidence="2" type="ordered locus">Sgly_1666</name>
</gene>
<sequence length="40" mass="4508">MGKNKSTKTDGADQGIRNQELKDQKRIAKGYYKKAPQSPK</sequence>
<evidence type="ECO:0000256" key="1">
    <source>
        <dbReference type="SAM" id="MobiDB-lite"/>
    </source>
</evidence>
<dbReference type="Proteomes" id="UP000007488">
    <property type="component" value="Chromosome"/>
</dbReference>
<name>F0SYC9_SYNGF</name>
<dbReference type="HOGENOM" id="CLU_218662_0_0_9"/>
<dbReference type="EMBL" id="CP002547">
    <property type="protein sequence ID" value="ADY55964.1"/>
    <property type="molecule type" value="Genomic_DNA"/>
</dbReference>
<organism evidence="2 3">
    <name type="scientific">Syntrophobotulus glycolicus (strain DSM 8271 / FlGlyR)</name>
    <dbReference type="NCBI Taxonomy" id="645991"/>
    <lineage>
        <taxon>Bacteria</taxon>
        <taxon>Bacillati</taxon>
        <taxon>Bacillota</taxon>
        <taxon>Clostridia</taxon>
        <taxon>Eubacteriales</taxon>
        <taxon>Desulfitobacteriaceae</taxon>
        <taxon>Syntrophobotulus</taxon>
    </lineage>
</organism>
<accession>F0SYC9</accession>
<evidence type="ECO:0000313" key="2">
    <source>
        <dbReference type="EMBL" id="ADY55964.1"/>
    </source>
</evidence>
<feature type="region of interest" description="Disordered" evidence="1">
    <location>
        <begin position="1"/>
        <end position="40"/>
    </location>
</feature>
<dbReference type="RefSeq" id="WP_013624832.1">
    <property type="nucleotide sequence ID" value="NC_015172.1"/>
</dbReference>
<dbReference type="AlphaFoldDB" id="F0SYC9"/>
<dbReference type="KEGG" id="sgy:Sgly_1666"/>
<reference evidence="2 3" key="1">
    <citation type="journal article" date="2011" name="Stand. Genomic Sci.">
        <title>Complete genome sequence of Syntrophobotulus glycolicus type strain (FlGlyR).</title>
        <authorList>
            <person name="Han C."/>
            <person name="Mwirichia R."/>
            <person name="Chertkov O."/>
            <person name="Held B."/>
            <person name="Lapidus A."/>
            <person name="Nolan M."/>
            <person name="Lucas S."/>
            <person name="Hammon N."/>
            <person name="Deshpande S."/>
            <person name="Cheng J.F."/>
            <person name="Tapia R."/>
            <person name="Goodwin L."/>
            <person name="Pitluck S."/>
            <person name="Huntemann M."/>
            <person name="Liolios K."/>
            <person name="Ivanova N."/>
            <person name="Pagani I."/>
            <person name="Mavromatis K."/>
            <person name="Ovchinikova G."/>
            <person name="Pati A."/>
            <person name="Chen A."/>
            <person name="Palaniappan K."/>
            <person name="Land M."/>
            <person name="Hauser L."/>
            <person name="Brambilla E.M."/>
            <person name="Rohde M."/>
            <person name="Spring S."/>
            <person name="Sikorski J."/>
            <person name="Goker M."/>
            <person name="Woyke T."/>
            <person name="Bristow J."/>
            <person name="Eisen J.A."/>
            <person name="Markowitz V."/>
            <person name="Hugenholtz P."/>
            <person name="Kyrpides N.C."/>
            <person name="Klenk H.P."/>
            <person name="Detter J.C."/>
        </authorList>
    </citation>
    <scope>NUCLEOTIDE SEQUENCE [LARGE SCALE GENOMIC DNA]</scope>
    <source>
        <strain evidence="3">DSM 8271 / FlGlyR</strain>
    </source>
</reference>